<accession>A0A914P7Q0</accession>
<keyword evidence="2" id="KW-1185">Reference proteome</keyword>
<protein>
    <submittedName>
        <fullName evidence="3">Seven TM Receptor</fullName>
    </submittedName>
</protein>
<keyword evidence="1" id="KW-0812">Transmembrane</keyword>
<feature type="transmembrane region" description="Helical" evidence="1">
    <location>
        <begin position="178"/>
        <end position="203"/>
    </location>
</feature>
<dbReference type="PANTHER" id="PTHR22943:SF248">
    <property type="entry name" value="SEVEN TM RECEPTOR"/>
    <property type="match status" value="1"/>
</dbReference>
<sequence>MFYVFTLFFCVTSIPVQFLYRYFIICHDKTLTIFEYLLLLLISIIGAFAFAGIFGYVCWPNDKIIEEKIKLLKEDSLYFRGIPKFVVAEILQLPLISCFTFSYFLVSVSYGITIFSCIKVWKKLKSQEMNFSEETRKLHKQMTKTMILQATVPLFLVLLPIGLGVTAGFAMINVPGLGMLFNSVCGWLPVANPLVTIISIKIYREVIISSFRKCFNIQQPRRVSVVPSTLSFNIA</sequence>
<dbReference type="InterPro" id="IPR019428">
    <property type="entry name" value="7TM_GPCR_serpentine_rcpt_Str"/>
</dbReference>
<dbReference type="SUPFAM" id="SSF81321">
    <property type="entry name" value="Family A G protein-coupled receptor-like"/>
    <property type="match status" value="1"/>
</dbReference>
<feature type="transmembrane region" description="Helical" evidence="1">
    <location>
        <begin position="6"/>
        <end position="24"/>
    </location>
</feature>
<dbReference type="PANTHER" id="PTHR22943">
    <property type="entry name" value="7-TRANSMEMBRANE DOMAIN RECEPTOR C.ELEGANS"/>
    <property type="match status" value="1"/>
</dbReference>
<evidence type="ECO:0000313" key="3">
    <source>
        <dbReference type="WBParaSite" id="PDA_v2.g14031.t1"/>
    </source>
</evidence>
<feature type="transmembrane region" description="Helical" evidence="1">
    <location>
        <begin position="101"/>
        <end position="121"/>
    </location>
</feature>
<organism evidence="2 3">
    <name type="scientific">Panagrolaimus davidi</name>
    <dbReference type="NCBI Taxonomy" id="227884"/>
    <lineage>
        <taxon>Eukaryota</taxon>
        <taxon>Metazoa</taxon>
        <taxon>Ecdysozoa</taxon>
        <taxon>Nematoda</taxon>
        <taxon>Chromadorea</taxon>
        <taxon>Rhabditida</taxon>
        <taxon>Tylenchina</taxon>
        <taxon>Panagrolaimomorpha</taxon>
        <taxon>Panagrolaimoidea</taxon>
        <taxon>Panagrolaimidae</taxon>
        <taxon>Panagrolaimus</taxon>
    </lineage>
</organism>
<keyword evidence="1" id="KW-1133">Transmembrane helix</keyword>
<name>A0A914P7Q0_9BILA</name>
<dbReference type="Proteomes" id="UP000887578">
    <property type="component" value="Unplaced"/>
</dbReference>
<evidence type="ECO:0000313" key="2">
    <source>
        <dbReference type="Proteomes" id="UP000887578"/>
    </source>
</evidence>
<reference evidence="3" key="1">
    <citation type="submission" date="2022-11" db="UniProtKB">
        <authorList>
            <consortium name="WormBaseParasite"/>
        </authorList>
    </citation>
    <scope>IDENTIFICATION</scope>
</reference>
<dbReference type="WBParaSite" id="PDA_v2.g14031.t1">
    <property type="protein sequence ID" value="PDA_v2.g14031.t1"/>
    <property type="gene ID" value="PDA_v2.g14031"/>
</dbReference>
<proteinExistence type="predicted"/>
<dbReference type="AlphaFoldDB" id="A0A914P7Q0"/>
<feature type="transmembrane region" description="Helical" evidence="1">
    <location>
        <begin position="146"/>
        <end position="172"/>
    </location>
</feature>
<dbReference type="Pfam" id="PF10326">
    <property type="entry name" value="7TM_GPCR_Str"/>
    <property type="match status" value="1"/>
</dbReference>
<keyword evidence="1" id="KW-0472">Membrane</keyword>
<feature type="transmembrane region" description="Helical" evidence="1">
    <location>
        <begin position="36"/>
        <end position="57"/>
    </location>
</feature>
<evidence type="ECO:0000256" key="1">
    <source>
        <dbReference type="SAM" id="Phobius"/>
    </source>
</evidence>